<proteinExistence type="predicted"/>
<reference evidence="2" key="2">
    <citation type="journal article" date="2015" name="Fish Shellfish Immunol.">
        <title>Early steps in the European eel (Anguilla anguilla)-Vibrio vulnificus interaction in the gills: Role of the RtxA13 toxin.</title>
        <authorList>
            <person name="Callol A."/>
            <person name="Pajuelo D."/>
            <person name="Ebbesson L."/>
            <person name="Teles M."/>
            <person name="MacKenzie S."/>
            <person name="Amaro C."/>
        </authorList>
    </citation>
    <scope>NUCLEOTIDE SEQUENCE</scope>
</reference>
<sequence>MFDKQRLPAKHKKSSVEKEKIVPERREHFQ</sequence>
<evidence type="ECO:0000313" key="2">
    <source>
        <dbReference type="EMBL" id="JAH50271.1"/>
    </source>
</evidence>
<name>A0A0E9T9H8_ANGAN</name>
<accession>A0A0E9T9H8</accession>
<dbReference type="EMBL" id="GBXM01058306">
    <property type="protein sequence ID" value="JAH50271.1"/>
    <property type="molecule type" value="Transcribed_RNA"/>
</dbReference>
<feature type="region of interest" description="Disordered" evidence="1">
    <location>
        <begin position="1"/>
        <end position="30"/>
    </location>
</feature>
<dbReference type="AlphaFoldDB" id="A0A0E9T9H8"/>
<protein>
    <submittedName>
        <fullName evidence="2">Uncharacterized protein</fullName>
    </submittedName>
</protein>
<organism evidence="2">
    <name type="scientific">Anguilla anguilla</name>
    <name type="common">European freshwater eel</name>
    <name type="synonym">Muraena anguilla</name>
    <dbReference type="NCBI Taxonomy" id="7936"/>
    <lineage>
        <taxon>Eukaryota</taxon>
        <taxon>Metazoa</taxon>
        <taxon>Chordata</taxon>
        <taxon>Craniata</taxon>
        <taxon>Vertebrata</taxon>
        <taxon>Euteleostomi</taxon>
        <taxon>Actinopterygii</taxon>
        <taxon>Neopterygii</taxon>
        <taxon>Teleostei</taxon>
        <taxon>Anguilliformes</taxon>
        <taxon>Anguillidae</taxon>
        <taxon>Anguilla</taxon>
    </lineage>
</organism>
<feature type="compositionally biased region" description="Basic and acidic residues" evidence="1">
    <location>
        <begin position="14"/>
        <end position="30"/>
    </location>
</feature>
<reference evidence="2" key="1">
    <citation type="submission" date="2014-11" db="EMBL/GenBank/DDBJ databases">
        <authorList>
            <person name="Amaro Gonzalez C."/>
        </authorList>
    </citation>
    <scope>NUCLEOTIDE SEQUENCE</scope>
</reference>
<evidence type="ECO:0000256" key="1">
    <source>
        <dbReference type="SAM" id="MobiDB-lite"/>
    </source>
</evidence>